<sequence>MVVLVIVLLVAAGAVGGVAVVYPESGLARRLGFVVIPGDMVGVVRRRIGGNPSDPRFKRVVPDNSRGIQARCLTPGVRHWLMPGVYSVDLAPRVSIPPGMIGLVTALDGAPRPAGRLLSRRVECDNFQNGVAFLLGEGEQGRQLATLPGDASYYINPELFRVDFAPRTHVPDGTVGLVRAKVGRLRPPDQPFGRYVECDVFQDGDAFLLGGGEQGRQLAVLGGGASYDIHPDLFEVLTTATVGPGRQDGLTPAHLRHVNIPVGYVGVVVTLHGIEPPPEDDVIGPVVHGHSNYRLPWKFLDGHGWRGVQQETLRQGGVYALNPWFARIVLIPTRLLTLEWKEKTPTEADNYDAELEQLVINIQGFQLKVNVTQTLQIPASAAPRLVSQFGGEVSRDGLGGLVIDPRPVQRFVERVLGGTVESYLTQVAASATVEDYLTQQDEIRAELAGRVRQNVAEWGITVSDTLVGLSVAQDTELDRIRRLPMTEAHRRRTLEEEVKSAQIHAQIRRIEIAVEREERGLAVAELEALANLLGPEVASVQALLAEVKDMRVPEVISGDAAMMGQFMPWQRIQDVIAGVRREQSGELEAGPRKDELEAGDATPDS</sequence>
<keyword evidence="4" id="KW-1185">Reference proteome</keyword>
<dbReference type="AlphaFoldDB" id="A0A7K0CR28"/>
<dbReference type="SUPFAM" id="SSF117892">
    <property type="entry name" value="Band 7/SPFH domain"/>
    <property type="match status" value="1"/>
</dbReference>
<comment type="caution">
    <text evidence="3">The sequence shown here is derived from an EMBL/GenBank/DDBJ whole genome shotgun (WGS) entry which is preliminary data.</text>
</comment>
<feature type="region of interest" description="Disordered" evidence="1">
    <location>
        <begin position="583"/>
        <end position="605"/>
    </location>
</feature>
<evidence type="ECO:0000256" key="1">
    <source>
        <dbReference type="SAM" id="MobiDB-lite"/>
    </source>
</evidence>
<feature type="domain" description="Band 7" evidence="2">
    <location>
        <begin position="310"/>
        <end position="468"/>
    </location>
</feature>
<name>A0A7K0CR28_9ACTN</name>
<gene>
    <name evidence="3" type="ORF">SRB5_59740</name>
</gene>
<feature type="compositionally biased region" description="Basic and acidic residues" evidence="1">
    <location>
        <begin position="583"/>
        <end position="596"/>
    </location>
</feature>
<organism evidence="3 4">
    <name type="scientific">Streptomyces smaragdinus</name>
    <dbReference type="NCBI Taxonomy" id="2585196"/>
    <lineage>
        <taxon>Bacteria</taxon>
        <taxon>Bacillati</taxon>
        <taxon>Actinomycetota</taxon>
        <taxon>Actinomycetes</taxon>
        <taxon>Kitasatosporales</taxon>
        <taxon>Streptomycetaceae</taxon>
        <taxon>Streptomyces</taxon>
    </lineage>
</organism>
<dbReference type="RefSeq" id="WP_153456588.1">
    <property type="nucleotide sequence ID" value="NZ_WEGJ01000039.1"/>
</dbReference>
<protein>
    <recommendedName>
        <fullName evidence="2">Band 7 domain-containing protein</fullName>
    </recommendedName>
</protein>
<dbReference type="EMBL" id="WEGJ01000039">
    <property type="protein sequence ID" value="MQY15783.1"/>
    <property type="molecule type" value="Genomic_DNA"/>
</dbReference>
<dbReference type="OrthoDB" id="501008at2"/>
<dbReference type="Proteomes" id="UP000466345">
    <property type="component" value="Unassembled WGS sequence"/>
</dbReference>
<reference evidence="3 4" key="1">
    <citation type="submission" date="2019-10" db="EMBL/GenBank/DDBJ databases">
        <title>Streptomyces smaragdinus sp. nov. and Streptomyces fabii sp. nov., isolated from the gut of fungus growing-termite Macrotermes natalensis.</title>
        <authorList>
            <person name="Schwitalla J."/>
            <person name="Benndorf R."/>
            <person name="Martin K."/>
            <person name="De Beer W."/>
            <person name="Kaster A.-K."/>
            <person name="Vollmers J."/>
            <person name="Poulsen M."/>
            <person name="Beemelmanns C."/>
        </authorList>
    </citation>
    <scope>NUCLEOTIDE SEQUENCE [LARGE SCALE GENOMIC DNA]</scope>
    <source>
        <strain evidence="3 4">RB5</strain>
    </source>
</reference>
<evidence type="ECO:0000259" key="2">
    <source>
        <dbReference type="Pfam" id="PF01145"/>
    </source>
</evidence>
<dbReference type="Pfam" id="PF01145">
    <property type="entry name" value="Band_7"/>
    <property type="match status" value="1"/>
</dbReference>
<evidence type="ECO:0000313" key="4">
    <source>
        <dbReference type="Proteomes" id="UP000466345"/>
    </source>
</evidence>
<dbReference type="InterPro" id="IPR001107">
    <property type="entry name" value="Band_7"/>
</dbReference>
<accession>A0A7K0CR28</accession>
<evidence type="ECO:0000313" key="3">
    <source>
        <dbReference type="EMBL" id="MQY15783.1"/>
    </source>
</evidence>
<proteinExistence type="predicted"/>
<dbReference type="InterPro" id="IPR036013">
    <property type="entry name" value="Band_7/SPFH_dom_sf"/>
</dbReference>